<dbReference type="InterPro" id="IPR002035">
    <property type="entry name" value="VWF_A"/>
</dbReference>
<feature type="signal peptide" evidence="3">
    <location>
        <begin position="1"/>
        <end position="19"/>
    </location>
</feature>
<reference evidence="7" key="1">
    <citation type="journal article" date="2002" name="Science">
        <title>The draft genome of Ciona intestinalis: insights into chordate and vertebrate origins.</title>
        <authorList>
            <person name="Dehal P."/>
            <person name="Satou Y."/>
            <person name="Campbell R.K."/>
            <person name="Chapman J."/>
            <person name="Degnan B."/>
            <person name="De Tomaso A."/>
            <person name="Davidson B."/>
            <person name="Di Gregorio A."/>
            <person name="Gelpke M."/>
            <person name="Goodstein D.M."/>
            <person name="Harafuji N."/>
            <person name="Hastings K.E."/>
            <person name="Ho I."/>
            <person name="Hotta K."/>
            <person name="Huang W."/>
            <person name="Kawashima T."/>
            <person name="Lemaire P."/>
            <person name="Martinez D."/>
            <person name="Meinertzhagen I.A."/>
            <person name="Necula S."/>
            <person name="Nonaka M."/>
            <person name="Putnam N."/>
            <person name="Rash S."/>
            <person name="Saiga H."/>
            <person name="Satake M."/>
            <person name="Terry A."/>
            <person name="Yamada L."/>
            <person name="Wang H.G."/>
            <person name="Awazu S."/>
            <person name="Azumi K."/>
            <person name="Boore J."/>
            <person name="Branno M."/>
            <person name="Chin-Bow S."/>
            <person name="DeSantis R."/>
            <person name="Doyle S."/>
            <person name="Francino P."/>
            <person name="Keys D.N."/>
            <person name="Haga S."/>
            <person name="Hayashi H."/>
            <person name="Hino K."/>
            <person name="Imai K.S."/>
            <person name="Inaba K."/>
            <person name="Kano S."/>
            <person name="Kobayashi K."/>
            <person name="Kobayashi M."/>
            <person name="Lee B.I."/>
            <person name="Makabe K.W."/>
            <person name="Manohar C."/>
            <person name="Matassi G."/>
            <person name="Medina M."/>
            <person name="Mochizuki Y."/>
            <person name="Mount S."/>
            <person name="Morishita T."/>
            <person name="Miura S."/>
            <person name="Nakayama A."/>
            <person name="Nishizaka S."/>
            <person name="Nomoto H."/>
            <person name="Ohta F."/>
            <person name="Oishi K."/>
            <person name="Rigoutsos I."/>
            <person name="Sano M."/>
            <person name="Sasaki A."/>
            <person name="Sasakura Y."/>
            <person name="Shoguchi E."/>
            <person name="Shin-i T."/>
            <person name="Spagnuolo A."/>
            <person name="Stainier D."/>
            <person name="Suzuki M.M."/>
            <person name="Tassy O."/>
            <person name="Takatori N."/>
            <person name="Tokuoka M."/>
            <person name="Yagi K."/>
            <person name="Yoshizaki F."/>
            <person name="Wada S."/>
            <person name="Zhang C."/>
            <person name="Hyatt P.D."/>
            <person name="Larimer F."/>
            <person name="Detter C."/>
            <person name="Doggett N."/>
            <person name="Glavina T."/>
            <person name="Hawkins T."/>
            <person name="Richardson P."/>
            <person name="Lucas S."/>
            <person name="Kohara Y."/>
            <person name="Levine M."/>
            <person name="Satoh N."/>
            <person name="Rokhsar D.S."/>
        </authorList>
    </citation>
    <scope>NUCLEOTIDE SEQUENCE [LARGE SCALE GENOMIC DNA]</scope>
</reference>
<evidence type="ECO:0000256" key="3">
    <source>
        <dbReference type="SAM" id="SignalP"/>
    </source>
</evidence>
<evidence type="ECO:0000256" key="1">
    <source>
        <dbReference type="ARBA" id="ARBA00023157"/>
    </source>
</evidence>
<evidence type="ECO:0000313" key="7">
    <source>
        <dbReference type="Proteomes" id="UP000008144"/>
    </source>
</evidence>
<feature type="domain" description="VWFA" evidence="4">
    <location>
        <begin position="188"/>
        <end position="372"/>
    </location>
</feature>
<dbReference type="InterPro" id="IPR036465">
    <property type="entry name" value="vWFA_dom_sf"/>
</dbReference>
<feature type="domain" description="Sushi" evidence="5">
    <location>
        <begin position="113"/>
        <end position="179"/>
    </location>
</feature>
<evidence type="ECO:0000313" key="6">
    <source>
        <dbReference type="Ensembl" id="ENSCINP00000000357.3"/>
    </source>
</evidence>
<dbReference type="RefSeq" id="XP_002130476.1">
    <property type="nucleotide sequence ID" value="XM_002130440.3"/>
</dbReference>
<dbReference type="HOGENOM" id="CLU_008905_3_0_1"/>
<accession>A0A1W2WMU7</accession>
<dbReference type="Gene3D" id="3.40.50.410">
    <property type="entry name" value="von Willebrand factor, type A domain"/>
    <property type="match status" value="1"/>
</dbReference>
<comment type="caution">
    <text evidence="2">Lacks conserved residue(s) required for the propagation of feature annotation.</text>
</comment>
<dbReference type="GeneID" id="100180390"/>
<dbReference type="SMART" id="SM00327">
    <property type="entry name" value="VWA"/>
    <property type="match status" value="1"/>
</dbReference>
<dbReference type="Proteomes" id="UP000008144">
    <property type="component" value="Unassembled WGS sequence"/>
</dbReference>
<keyword evidence="3" id="KW-0732">Signal</keyword>
<dbReference type="SMART" id="SM00032">
    <property type="entry name" value="CCP"/>
    <property type="match status" value="1"/>
</dbReference>
<dbReference type="PROSITE" id="PS50923">
    <property type="entry name" value="SUSHI"/>
    <property type="match status" value="1"/>
</dbReference>
<dbReference type="OrthoDB" id="10256829at2759"/>
<keyword evidence="1" id="KW-1015">Disulfide bond</keyword>
<dbReference type="PANTHER" id="PTHR24020">
    <property type="entry name" value="COLLAGEN ALPHA"/>
    <property type="match status" value="1"/>
</dbReference>
<name>F6WF03_CIOIN</name>
<dbReference type="InParanoid" id="F6WF03"/>
<dbReference type="Pfam" id="PF00092">
    <property type="entry name" value="VWA"/>
    <property type="match status" value="1"/>
</dbReference>
<dbReference type="GeneTree" id="ENSGT00940000163557"/>
<protein>
    <submittedName>
        <fullName evidence="6">Collagen alpha-1(XII) chain</fullName>
    </submittedName>
</protein>
<dbReference type="AlphaFoldDB" id="F6WF03"/>
<feature type="chain" id="PRO_5014090331" evidence="3">
    <location>
        <begin position="20"/>
        <end position="380"/>
    </location>
</feature>
<dbReference type="Ensembl" id="ENSCINT00000000357.3">
    <property type="protein sequence ID" value="ENSCINP00000000357.3"/>
    <property type="gene ID" value="ENSCING00000016765.2"/>
</dbReference>
<proteinExistence type="predicted"/>
<evidence type="ECO:0000259" key="5">
    <source>
        <dbReference type="PROSITE" id="PS50923"/>
    </source>
</evidence>
<evidence type="ECO:0000256" key="2">
    <source>
        <dbReference type="PROSITE-ProRule" id="PRU00302"/>
    </source>
</evidence>
<dbReference type="PANTHER" id="PTHR24020:SF87">
    <property type="entry name" value="COLLAGEN ALPHA-1(VI) CHAIN-LIKE"/>
    <property type="match status" value="1"/>
</dbReference>
<keyword evidence="7" id="KW-1185">Reference proteome</keyword>
<evidence type="ECO:0000259" key="4">
    <source>
        <dbReference type="PROSITE" id="PS50234"/>
    </source>
</evidence>
<keyword evidence="2" id="KW-0768">Sushi</keyword>
<dbReference type="InterPro" id="IPR045860">
    <property type="entry name" value="Snake_toxin-like_sf"/>
</dbReference>
<organism evidence="6 7">
    <name type="scientific">Ciona intestinalis</name>
    <name type="common">Transparent sea squirt</name>
    <name type="synonym">Ascidia intestinalis</name>
    <dbReference type="NCBI Taxonomy" id="7719"/>
    <lineage>
        <taxon>Eukaryota</taxon>
        <taxon>Metazoa</taxon>
        <taxon>Chordata</taxon>
        <taxon>Tunicata</taxon>
        <taxon>Ascidiacea</taxon>
        <taxon>Phlebobranchia</taxon>
        <taxon>Cionidae</taxon>
        <taxon>Ciona</taxon>
    </lineage>
</organism>
<accession>F6WF03</accession>
<dbReference type="PRINTS" id="PR00453">
    <property type="entry name" value="VWFADOMAIN"/>
</dbReference>
<gene>
    <name evidence="6" type="primary">LOC100180390</name>
</gene>
<reference evidence="6" key="3">
    <citation type="submission" date="2025-09" db="UniProtKB">
        <authorList>
            <consortium name="Ensembl"/>
        </authorList>
    </citation>
    <scope>IDENTIFICATION</scope>
</reference>
<dbReference type="FunCoup" id="F6WF03">
    <property type="interactions" value="1"/>
</dbReference>
<sequence length="380" mass="41201">MKVIIVFAVFCSVACLADALQCWTCENARSNDECKRIGKVKQCRPNQLACQTHVRTDPQGMRITKECKQARACGNNYIQNPRAAWYPSQCNINVQGSVCRCCCDFDDCNFETLTCPQGNECPVIDLKNGSMSCTDGNRDGSTCTFECDSGDGFEVYPNTTTASTCNGTTWMKPPPCCNRPCPPFALVDAVVVLDSSSSIGGTNWRTLVNFVTGIIAGVDVGPKSARIGVFRYNADVDTTTQILLSDYPNDRAGLLRAIRRIPYNGNGTHTGQALSHVNDVMLAPGNGNRPGVPDVVFVITDGRSQDGVLEPANQIRATGAQTFVVGIQPGIQRLRIQMDHLIEMAGSRDNVFELDSFDGLTSDFASILSQRLCPPGPCQN</sequence>
<dbReference type="SUPFAM" id="SSF57302">
    <property type="entry name" value="Snake toxin-like"/>
    <property type="match status" value="1"/>
</dbReference>
<dbReference type="CDD" id="cd23539">
    <property type="entry name" value="TFP_LU_ECD_CinHb4_like"/>
    <property type="match status" value="1"/>
</dbReference>
<dbReference type="PROSITE" id="PS50234">
    <property type="entry name" value="VWFA"/>
    <property type="match status" value="1"/>
</dbReference>
<dbReference type="SUPFAM" id="SSF53300">
    <property type="entry name" value="vWA-like"/>
    <property type="match status" value="1"/>
</dbReference>
<dbReference type="InterPro" id="IPR050525">
    <property type="entry name" value="ECM_Assembly_Org"/>
</dbReference>
<reference evidence="6" key="2">
    <citation type="submission" date="2025-08" db="UniProtKB">
        <authorList>
            <consortium name="Ensembl"/>
        </authorList>
    </citation>
    <scope>IDENTIFICATION</scope>
</reference>
<dbReference type="OMA" id="RSNDECK"/>
<dbReference type="InterPro" id="IPR000436">
    <property type="entry name" value="Sushi_SCR_CCP_dom"/>
</dbReference>
<dbReference type="Gene3D" id="2.10.70.10">
    <property type="entry name" value="Complement Module, domain 1"/>
    <property type="match status" value="1"/>
</dbReference>
<dbReference type="KEGG" id="cin:100180390"/>